<dbReference type="PANTHER" id="PTHR14000">
    <property type="entry name" value="FINGER CCCH DOMAIN PROTEIN, PUTATIVE (DUF3755)-RELATED"/>
    <property type="match status" value="1"/>
</dbReference>
<dbReference type="EMBL" id="LR743597">
    <property type="protein sequence ID" value="CAA2627373.1"/>
    <property type="molecule type" value="Genomic_DNA"/>
</dbReference>
<gene>
    <name evidence="2" type="ORF">SI7747_10013026</name>
</gene>
<feature type="compositionally biased region" description="Gly residues" evidence="1">
    <location>
        <begin position="287"/>
        <end position="299"/>
    </location>
</feature>
<dbReference type="AlphaFoldDB" id="A0A7I8JB11"/>
<feature type="region of interest" description="Disordered" evidence="1">
    <location>
        <begin position="279"/>
        <end position="320"/>
    </location>
</feature>
<evidence type="ECO:0000256" key="1">
    <source>
        <dbReference type="SAM" id="MobiDB-lite"/>
    </source>
</evidence>
<name>A0A7I8JB11_SPIIN</name>
<dbReference type="EMBL" id="CACRZD030000010">
    <property type="protein sequence ID" value="CAA6666633.1"/>
    <property type="molecule type" value="Genomic_DNA"/>
</dbReference>
<dbReference type="Proteomes" id="UP001189122">
    <property type="component" value="Unassembled WGS sequence"/>
</dbReference>
<protein>
    <submittedName>
        <fullName evidence="2">Uncharacterized protein</fullName>
    </submittedName>
</protein>
<keyword evidence="3" id="KW-1185">Reference proteome</keyword>
<dbReference type="InterPro" id="IPR022228">
    <property type="entry name" value="DUF3755"/>
</dbReference>
<dbReference type="PANTHER" id="PTHR14000:SF6">
    <property type="entry name" value="OS02G0631200 PROTEIN"/>
    <property type="match status" value="1"/>
</dbReference>
<feature type="compositionally biased region" description="Basic residues" evidence="1">
    <location>
        <begin position="302"/>
        <end position="320"/>
    </location>
</feature>
<proteinExistence type="predicted"/>
<reference evidence="2 3" key="1">
    <citation type="submission" date="2019-12" db="EMBL/GenBank/DDBJ databases">
        <authorList>
            <person name="Scholz U."/>
            <person name="Mascher M."/>
            <person name="Fiebig A."/>
        </authorList>
    </citation>
    <scope>NUCLEOTIDE SEQUENCE</scope>
</reference>
<dbReference type="Pfam" id="PF12579">
    <property type="entry name" value="DUF3755"/>
    <property type="match status" value="1"/>
</dbReference>
<accession>A0A7I8JB11</accession>
<sequence>MAADPNMGLQRRRAASAFCDRHMVSFQPDTVGSATTTIPSCTAGFSGVNSATGITFSSSPDGTNDTAVLFPRGNAARRLHLHPVIGLKHGKGLAADWLFEEQLLLEEGLVKYANEPTIMRYIKIGAILHNKTVRDVAMRCRWMIARKRRKQEEYYQKRMKDNKVISFPSLFLSQVIDASIQRLVQENTQLLVEITANISSQRSHSPPASSQLQDNIDIFLHVKNNIECILNWMSGMPGVMAQMPSLPISVDELLLAAATSPALSSGSYLSPRRIAATAAGERLEPRAGGGSSATGGGGRQDLRRRLRRQLGRRHLGRGRR</sequence>
<evidence type="ECO:0000313" key="2">
    <source>
        <dbReference type="EMBL" id="CAA2627373.1"/>
    </source>
</evidence>
<evidence type="ECO:0000313" key="3">
    <source>
        <dbReference type="Proteomes" id="UP001189122"/>
    </source>
</evidence>
<organism evidence="2">
    <name type="scientific">Spirodela intermedia</name>
    <name type="common">Intermediate duckweed</name>
    <dbReference type="NCBI Taxonomy" id="51605"/>
    <lineage>
        <taxon>Eukaryota</taxon>
        <taxon>Viridiplantae</taxon>
        <taxon>Streptophyta</taxon>
        <taxon>Embryophyta</taxon>
        <taxon>Tracheophyta</taxon>
        <taxon>Spermatophyta</taxon>
        <taxon>Magnoliopsida</taxon>
        <taxon>Liliopsida</taxon>
        <taxon>Araceae</taxon>
        <taxon>Lemnoideae</taxon>
        <taxon>Spirodela</taxon>
    </lineage>
</organism>